<evidence type="ECO:0000313" key="1">
    <source>
        <dbReference type="EMBL" id="MUL35987.1"/>
    </source>
</evidence>
<dbReference type="AlphaFoldDB" id="A0A6N8FV10"/>
<dbReference type="RefSeq" id="WP_105219556.1">
    <property type="nucleotide sequence ID" value="NZ_CAWNSU010000040.1"/>
</dbReference>
<gene>
    <name evidence="1" type="ORF">BWI75_06385</name>
</gene>
<dbReference type="PANTHER" id="PTHR36451">
    <property type="entry name" value="PAPS-DEPENDENT SULFOTRANSFERASE STF3"/>
    <property type="match status" value="1"/>
</dbReference>
<accession>A0A6N8FV10</accession>
<dbReference type="InterPro" id="IPR027417">
    <property type="entry name" value="P-loop_NTPase"/>
</dbReference>
<dbReference type="Pfam" id="PF13469">
    <property type="entry name" value="Sulfotransfer_3"/>
    <property type="match status" value="1"/>
</dbReference>
<reference evidence="1 2" key="1">
    <citation type="journal article" date="2019" name="Front. Microbiol.">
        <title>Genomic Features for Desiccation Tolerance and Sugar Biosynthesis in the Extremophile Gloeocapsopsis sp. UTEX B3054.</title>
        <authorList>
            <person name="Urrejola C."/>
            <person name="Alcorta J."/>
            <person name="Salas L."/>
            <person name="Vasquez M."/>
            <person name="Polz M.F."/>
            <person name="Vicuna R."/>
            <person name="Diez B."/>
        </authorList>
    </citation>
    <scope>NUCLEOTIDE SEQUENCE [LARGE SCALE GENOMIC DNA]</scope>
    <source>
        <strain evidence="1 2">1H9</strain>
    </source>
</reference>
<dbReference type="Proteomes" id="UP000441797">
    <property type="component" value="Unassembled WGS sequence"/>
</dbReference>
<keyword evidence="2" id="KW-1185">Reference proteome</keyword>
<sequence>MNYVYQREKQVREELDNLYKSLGIKNRIFDNVEIDSNYPEEYGLIQMNAIQPPRFPDSLFKSLGRALHGQNTTLFFDDGFQLNSETFAILYEACRKIQLLSGNNKILLLKNPWDFTNFLHLKKAFPNAKFIFIHRHPIQVINSRLKTLRSVLENKNPYVAIQFKMYAKLFEMRIVLSAFRLVFLSEFFSEARIWILSRNLTRAFSNFLDNINSLESKDFISVKYEELCIEPDITISKILKFLSIEQNLAQNCKTQIQPRGVKLLPEVNRRTNYICRHLKPYMSQFGYEI</sequence>
<dbReference type="Gene3D" id="3.40.50.300">
    <property type="entry name" value="P-loop containing nucleotide triphosphate hydrolases"/>
    <property type="match status" value="1"/>
</dbReference>
<evidence type="ECO:0000313" key="2">
    <source>
        <dbReference type="Proteomes" id="UP000441797"/>
    </source>
</evidence>
<organism evidence="1 2">
    <name type="scientific">Gloeocapsopsis dulcis AAB1 = 1H9</name>
    <dbReference type="NCBI Taxonomy" id="1433147"/>
    <lineage>
        <taxon>Bacteria</taxon>
        <taxon>Bacillati</taxon>
        <taxon>Cyanobacteriota</taxon>
        <taxon>Cyanophyceae</taxon>
        <taxon>Oscillatoriophycideae</taxon>
        <taxon>Chroococcales</taxon>
        <taxon>Chroococcaceae</taxon>
        <taxon>Gloeocapsopsis</taxon>
        <taxon>Gloeocapsopsis dulcis</taxon>
    </lineage>
</organism>
<dbReference type="InterPro" id="IPR052736">
    <property type="entry name" value="Stf3_sulfotransferase"/>
</dbReference>
<comment type="caution">
    <text evidence="1">The sequence shown here is derived from an EMBL/GenBank/DDBJ whole genome shotgun (WGS) entry which is preliminary data.</text>
</comment>
<dbReference type="PANTHER" id="PTHR36451:SF1">
    <property type="entry name" value="OMEGA-HYDROXY-BETA-DIHYDROMENAQUINONE-9 SULFOTRANSFERASE STF3"/>
    <property type="match status" value="1"/>
</dbReference>
<evidence type="ECO:0008006" key="3">
    <source>
        <dbReference type="Google" id="ProtNLM"/>
    </source>
</evidence>
<dbReference type="SUPFAM" id="SSF52540">
    <property type="entry name" value="P-loop containing nucleoside triphosphate hydrolases"/>
    <property type="match status" value="1"/>
</dbReference>
<proteinExistence type="predicted"/>
<protein>
    <recommendedName>
        <fullName evidence="3">Sulfotransferase domain-containing protein</fullName>
    </recommendedName>
</protein>
<dbReference type="EMBL" id="NAPY01000007">
    <property type="protein sequence ID" value="MUL35987.1"/>
    <property type="molecule type" value="Genomic_DNA"/>
</dbReference>
<name>A0A6N8FV10_9CHRO</name>
<dbReference type="OrthoDB" id="9777890at2"/>